<dbReference type="RefSeq" id="WP_039028386.1">
    <property type="nucleotide sequence ID" value="NZ_JADMNK010000003.1"/>
</dbReference>
<organism evidence="1 2">
    <name type="scientific">Leclercia barmai</name>
    <dbReference type="NCBI Taxonomy" id="2785629"/>
    <lineage>
        <taxon>Bacteria</taxon>
        <taxon>Pseudomonadati</taxon>
        <taxon>Pseudomonadota</taxon>
        <taxon>Gammaproteobacteria</taxon>
        <taxon>Enterobacterales</taxon>
        <taxon>Enterobacteriaceae</taxon>
        <taxon>Leclercia</taxon>
    </lineage>
</organism>
<sequence length="61" mass="6955">MNESNNIYCGKLIRRTISDKVKVLMIFTVNVFKAIPDPQRGELPLIFGGRLKMVYPEISSI</sequence>
<keyword evidence="2" id="KW-1185">Reference proteome</keyword>
<proteinExistence type="predicted"/>
<dbReference type="EMBL" id="JADMNK010000003">
    <property type="protein sequence ID" value="MBZ0057957.1"/>
    <property type="molecule type" value="Genomic_DNA"/>
</dbReference>
<gene>
    <name evidence="1" type="ORF">ITX56_09040</name>
</gene>
<evidence type="ECO:0000313" key="2">
    <source>
        <dbReference type="Proteomes" id="UP000706580"/>
    </source>
</evidence>
<dbReference type="Proteomes" id="UP000706580">
    <property type="component" value="Unassembled WGS sequence"/>
</dbReference>
<protein>
    <submittedName>
        <fullName evidence="1">Uncharacterized protein</fullName>
    </submittedName>
</protein>
<name>A0ABS7RUG8_9ENTR</name>
<comment type="caution">
    <text evidence="1">The sequence shown here is derived from an EMBL/GenBank/DDBJ whole genome shotgun (WGS) entry which is preliminary data.</text>
</comment>
<evidence type="ECO:0000313" key="1">
    <source>
        <dbReference type="EMBL" id="MBZ0057957.1"/>
    </source>
</evidence>
<accession>A0ABS7RUG8</accession>
<reference evidence="1 2" key="1">
    <citation type="submission" date="2020-11" db="EMBL/GenBank/DDBJ databases">
        <title>Draft Genome of Enterobacter sp. strain EMC7.</title>
        <authorList>
            <person name="Barman P."/>
            <person name="Sinha S."/>
            <person name="Sen S."/>
            <person name="Chakraborty R."/>
        </authorList>
    </citation>
    <scope>NUCLEOTIDE SEQUENCE [LARGE SCALE GENOMIC DNA]</scope>
    <source>
        <strain evidence="1 2">EMC7</strain>
    </source>
</reference>